<dbReference type="Pfam" id="PF17313">
    <property type="entry name" value="DUF5359"/>
    <property type="match status" value="1"/>
</dbReference>
<keyword evidence="1" id="KW-1133">Transmembrane helix</keyword>
<dbReference type="Proteomes" id="UP000825179">
    <property type="component" value="Chromosome"/>
</dbReference>
<sequence length="93" mass="11187">MKDVYPRSHGRHTNRSYTSDPLRQRIHGYFIPLSEQTERLLFMILIFLLIGLFISQIFILSKEEHQELVNKSVRYEGVFHDDQIEIRATLQRR</sequence>
<accession>A0A8X8I264</accession>
<keyword evidence="3" id="KW-1185">Reference proteome</keyword>
<dbReference type="AlphaFoldDB" id="A0A8X8I264"/>
<keyword evidence="1" id="KW-0472">Membrane</keyword>
<feature type="transmembrane region" description="Helical" evidence="1">
    <location>
        <begin position="40"/>
        <end position="61"/>
    </location>
</feature>
<dbReference type="KEGG" id="cthu:HUR95_09450"/>
<dbReference type="RefSeq" id="WP_222822495.1">
    <property type="nucleotide sequence ID" value="NZ_CP082237.1"/>
</dbReference>
<evidence type="ECO:0000313" key="3">
    <source>
        <dbReference type="Proteomes" id="UP000825179"/>
    </source>
</evidence>
<protein>
    <submittedName>
        <fullName evidence="2">DUF5359 family protein</fullName>
    </submittedName>
</protein>
<name>A0A8X8I264_CALTT</name>
<reference evidence="2 3" key="1">
    <citation type="journal article" date="2020" name="Extremophiles">
        <title>Genomic analysis of Caldalkalibacillus thermarum TA2.A1 reveals aerobic alkaliphilic metabolism and evolutionary hallmarks linking alkaliphilic bacteria and plant life.</title>
        <authorList>
            <person name="de Jong S.I."/>
            <person name="van den Broek M.A."/>
            <person name="Merkel A.Y."/>
            <person name="de la Torre Cortes P."/>
            <person name="Kalamorz F."/>
            <person name="Cook G.M."/>
            <person name="van Loosdrecht M.C.M."/>
            <person name="McMillan D.G.G."/>
        </authorList>
    </citation>
    <scope>NUCLEOTIDE SEQUENCE [LARGE SCALE GENOMIC DNA]</scope>
    <source>
        <strain evidence="2 3">TA2.A1</strain>
    </source>
</reference>
<evidence type="ECO:0000313" key="2">
    <source>
        <dbReference type="EMBL" id="QZT32622.1"/>
    </source>
</evidence>
<proteinExistence type="predicted"/>
<dbReference type="InterPro" id="IPR035281">
    <property type="entry name" value="DUF5359"/>
</dbReference>
<gene>
    <name evidence="2" type="ORF">HUR95_09450</name>
</gene>
<organism evidence="2 3">
    <name type="scientific">Caldalkalibacillus thermarum (strain TA2.A1)</name>
    <dbReference type="NCBI Taxonomy" id="986075"/>
    <lineage>
        <taxon>Bacteria</taxon>
        <taxon>Bacillati</taxon>
        <taxon>Bacillota</taxon>
        <taxon>Bacilli</taxon>
        <taxon>Bacillales</taxon>
        <taxon>Bacillaceae</taxon>
        <taxon>Caldalkalibacillus</taxon>
    </lineage>
</organism>
<dbReference type="EMBL" id="CP082237">
    <property type="protein sequence ID" value="QZT32622.1"/>
    <property type="molecule type" value="Genomic_DNA"/>
</dbReference>
<evidence type="ECO:0000256" key="1">
    <source>
        <dbReference type="SAM" id="Phobius"/>
    </source>
</evidence>
<keyword evidence="1" id="KW-0812">Transmembrane</keyword>